<evidence type="ECO:0000313" key="1">
    <source>
        <dbReference type="EMBL" id="CAS00470.1"/>
    </source>
</evidence>
<proteinExistence type="predicted"/>
<dbReference type="CTD" id="68917931"/>
<reference evidence="1 2" key="1">
    <citation type="journal article" date="2003" name="PLoS Biol.">
        <title>The genome sequence of Caenorhabditis briggsae: a platform for comparative genomics.</title>
        <authorList>
            <person name="Stein L.D."/>
            <person name="Bao Z."/>
            <person name="Blasiar D."/>
            <person name="Blumenthal T."/>
            <person name="Brent M.R."/>
            <person name="Chen N."/>
            <person name="Chinwalla A."/>
            <person name="Clarke L."/>
            <person name="Clee C."/>
            <person name="Coghlan A."/>
            <person name="Coulson A."/>
            <person name="D'Eustachio P."/>
            <person name="Fitch D.H."/>
            <person name="Fulton L.A."/>
            <person name="Fulton R.E."/>
            <person name="Griffiths-Jones S."/>
            <person name="Harris T.W."/>
            <person name="Hillier L.W."/>
            <person name="Kamath R."/>
            <person name="Kuwabara P.E."/>
            <person name="Mardis E.R."/>
            <person name="Marra M.A."/>
            <person name="Miner T.L."/>
            <person name="Minx P."/>
            <person name="Mullikin J.C."/>
            <person name="Plumb R.W."/>
            <person name="Rogers J."/>
            <person name="Schein J.E."/>
            <person name="Sohrmann M."/>
            <person name="Spieth J."/>
            <person name="Stajich J.E."/>
            <person name="Wei C."/>
            <person name="Willey D."/>
            <person name="Wilson R.K."/>
            <person name="Durbin R."/>
            <person name="Waterston R.H."/>
        </authorList>
    </citation>
    <scope>NUCLEOTIDE SEQUENCE [LARGE SCALE GENOMIC DNA]</scope>
    <source>
        <strain evidence="1 2">AF16</strain>
    </source>
</reference>
<dbReference type="EMBL" id="HE600976">
    <property type="protein sequence ID" value="CAS00470.1"/>
    <property type="molecule type" value="Genomic_DNA"/>
</dbReference>
<evidence type="ECO:0000313" key="2">
    <source>
        <dbReference type="Proteomes" id="UP000008549"/>
    </source>
</evidence>
<dbReference type="AlphaFoldDB" id="B6IKP0"/>
<dbReference type="GeneID" id="68917931"/>
<accession>B6IKP0</accession>
<keyword evidence="2" id="KW-1185">Reference proteome</keyword>
<dbReference type="Proteomes" id="UP000008549">
    <property type="component" value="Unassembled WGS sequence"/>
</dbReference>
<dbReference type="HOGENOM" id="CLU_1723959_0_0_1"/>
<protein>
    <submittedName>
        <fullName evidence="1">Protein CBG26453</fullName>
    </submittedName>
</protein>
<reference evidence="1 2" key="2">
    <citation type="journal article" date="2011" name="PLoS Genet.">
        <title>Caenorhabditis briggsae recombinant inbred line genotypes reveal inter-strain incompatibility and the evolution of recombination.</title>
        <authorList>
            <person name="Ross J.A."/>
            <person name="Koboldt D.C."/>
            <person name="Staisch J.E."/>
            <person name="Chamberlin H.M."/>
            <person name="Gupta B.P."/>
            <person name="Miller R.D."/>
            <person name="Baird S.E."/>
            <person name="Haag E.S."/>
        </authorList>
    </citation>
    <scope>NUCLEOTIDE SEQUENCE [LARGE SCALE GENOMIC DNA]</scope>
    <source>
        <strain evidence="1 2">AF16</strain>
    </source>
</reference>
<gene>
    <name evidence="1" type="ORF">CBG26453</name>
    <name evidence="1" type="ORF">CBG_26453</name>
</gene>
<dbReference type="eggNOG" id="ENOG502SH2Z">
    <property type="taxonomic scope" value="Eukaryota"/>
</dbReference>
<organism evidence="1 2">
    <name type="scientific">Caenorhabditis briggsae</name>
    <dbReference type="NCBI Taxonomy" id="6238"/>
    <lineage>
        <taxon>Eukaryota</taxon>
        <taxon>Metazoa</taxon>
        <taxon>Ecdysozoa</taxon>
        <taxon>Nematoda</taxon>
        <taxon>Chromadorea</taxon>
        <taxon>Rhabditida</taxon>
        <taxon>Rhabditina</taxon>
        <taxon>Rhabditomorpha</taxon>
        <taxon>Rhabditoidea</taxon>
        <taxon>Rhabditidae</taxon>
        <taxon>Peloderinae</taxon>
        <taxon>Caenorhabditis</taxon>
    </lineage>
</organism>
<dbReference type="KEGG" id="cbr:CBG_26453"/>
<dbReference type="InParanoid" id="B6IKP0"/>
<name>B6IKP0_CAEBR</name>
<dbReference type="RefSeq" id="XP_045100029.1">
    <property type="nucleotide sequence ID" value="XM_045235941.1"/>
</dbReference>
<sequence>MERCVEVRSLSSADWNNGELGGNNSSTDGGGDFLGALDSESNVTVVVSDGNESLEAGTLTGTGSLIVQICKLIKDLRGLLLDWRDLEDFVLKVGAKSIDDLELLDWKRVEVDLLEGGDLLLLDESSELGHWSPFGFLLSSTSGSRISNLTSS</sequence>